<dbReference type="PANTHER" id="PTHR11647:SF1">
    <property type="entry name" value="COLLAPSIN RESPONSE MEDIATOR PROTEIN"/>
    <property type="match status" value="1"/>
</dbReference>
<dbReference type="Gene3D" id="2.30.40.10">
    <property type="entry name" value="Urease, subunit C, domain 1"/>
    <property type="match status" value="2"/>
</dbReference>
<dbReference type="InterPro" id="IPR032466">
    <property type="entry name" value="Metal_Hydrolase"/>
</dbReference>
<dbReference type="EMBL" id="JARESE010000085">
    <property type="protein sequence ID" value="MDE8654515.1"/>
    <property type="molecule type" value="Genomic_DNA"/>
</dbReference>
<dbReference type="Gene3D" id="3.20.20.140">
    <property type="entry name" value="Metal-dependent hydrolases"/>
    <property type="match status" value="2"/>
</dbReference>
<evidence type="ECO:0000313" key="2">
    <source>
        <dbReference type="EMBL" id="MDE8654515.1"/>
    </source>
</evidence>
<dbReference type="SUPFAM" id="SSF51338">
    <property type="entry name" value="Composite domain of metallo-dependent hydrolases"/>
    <property type="match status" value="1"/>
</dbReference>
<protein>
    <submittedName>
        <fullName evidence="2">Amidohydrolase family protein</fullName>
    </submittedName>
</protein>
<keyword evidence="3" id="KW-1185">Reference proteome</keyword>
<evidence type="ECO:0000313" key="3">
    <source>
        <dbReference type="Proteomes" id="UP001216253"/>
    </source>
</evidence>
<dbReference type="InterPro" id="IPR013108">
    <property type="entry name" value="Amidohydro_3"/>
</dbReference>
<dbReference type="Pfam" id="PF07969">
    <property type="entry name" value="Amidohydro_3"/>
    <property type="match status" value="1"/>
</dbReference>
<proteinExistence type="predicted"/>
<dbReference type="InterPro" id="IPR050378">
    <property type="entry name" value="Metallo-dep_Hydrolases_sf"/>
</dbReference>
<dbReference type="RefSeq" id="WP_275230629.1">
    <property type="nucleotide sequence ID" value="NZ_JARESE010000085.1"/>
</dbReference>
<gene>
    <name evidence="2" type="ORF">PYV00_22715</name>
</gene>
<feature type="domain" description="Amidohydrolase 3" evidence="1">
    <location>
        <begin position="45"/>
        <end position="530"/>
    </location>
</feature>
<name>A0ABT5WX81_9SPHN</name>
<dbReference type="SUPFAM" id="SSF51556">
    <property type="entry name" value="Metallo-dependent hydrolases"/>
    <property type="match status" value="1"/>
</dbReference>
<comment type="caution">
    <text evidence="2">The sequence shown here is derived from an EMBL/GenBank/DDBJ whole genome shotgun (WGS) entry which is preliminary data.</text>
</comment>
<evidence type="ECO:0000259" key="1">
    <source>
        <dbReference type="Pfam" id="PF07969"/>
    </source>
</evidence>
<sequence>MTFDTILSRGTLVDGTGTPGRTEDIGIQNDQITAIGDLSGASAAEVVDCTGRIVSPGFIDIHTHYDPQILWDPELTPSSWFGVTTAIVGNCGFTIAPMRPSRRETCIEILGNVEAMSVDALHEGISWEFESFGEYLGAIEKRGPALNIGAFVGHTALRLYGMDDPQREASDDEVRAMRAQLDAAMADGAWGFSTSKSPAHVGSSGQPVPSRMATTDEILKLGDVLGSARAGVIQGVSGPGLSIEDLGKLARDTGRPVTWCSLHQGVDGGKHWEYSERTDRQRAEGADLWAQMGCLPIVSQFTLDYPYVLNSVPAFGAISGLPRAERIARLGDPAWQHEARRQVEENIAGLTYQIRWDRMSVAESTAHPELQGMTIAEIAGAGSPLQAMFEIARDDDFATRFKLIMFNYDQDEVARLLDRDSTILGLGDGGAHANQLCDSSFPLHLLGSFVRERGDFPIEKAVWRLTGHPAKVFGIARRGTIKPGHFADICVFDAATVGETPSTRVFDFPAGADRLIKRPRGIDHVMVNGAFIRRDGQNIEGTRAGRLLRP</sequence>
<organism evidence="2 3">
    <name type="scientific">Novosphingobium album</name>
    <name type="common">ex Liu et al. 2023</name>
    <dbReference type="NCBI Taxonomy" id="3031130"/>
    <lineage>
        <taxon>Bacteria</taxon>
        <taxon>Pseudomonadati</taxon>
        <taxon>Pseudomonadota</taxon>
        <taxon>Alphaproteobacteria</taxon>
        <taxon>Sphingomonadales</taxon>
        <taxon>Sphingomonadaceae</taxon>
        <taxon>Novosphingobium</taxon>
    </lineage>
</organism>
<accession>A0ABT5WX81</accession>
<dbReference type="PANTHER" id="PTHR11647">
    <property type="entry name" value="HYDRANTOINASE/DIHYDROPYRIMIDINASE FAMILY MEMBER"/>
    <property type="match status" value="1"/>
</dbReference>
<dbReference type="Gene3D" id="3.30.1490.130">
    <property type="entry name" value="D-aminoacylase. Domain 3"/>
    <property type="match status" value="1"/>
</dbReference>
<reference evidence="2 3" key="1">
    <citation type="submission" date="2023-03" db="EMBL/GenBank/DDBJ databases">
        <title>NovoSphingobium album sp. nov. isolated from polycyclic aromatic hydrocarbons- and heavy-metal polluted soil.</title>
        <authorList>
            <person name="Liu Z."/>
            <person name="Wang K."/>
        </authorList>
    </citation>
    <scope>NUCLEOTIDE SEQUENCE [LARGE SCALE GENOMIC DNA]</scope>
    <source>
        <strain evidence="2 3">H3SJ31-1</strain>
    </source>
</reference>
<dbReference type="InterPro" id="IPR011059">
    <property type="entry name" value="Metal-dep_hydrolase_composite"/>
</dbReference>
<dbReference type="InterPro" id="IPR023100">
    <property type="entry name" value="D-aminoacylase_insert_dom_sf"/>
</dbReference>
<dbReference type="Proteomes" id="UP001216253">
    <property type="component" value="Unassembled WGS sequence"/>
</dbReference>